<evidence type="ECO:0000313" key="1">
    <source>
        <dbReference type="EMBL" id="KAI8531415.1"/>
    </source>
</evidence>
<organism evidence="1 2">
    <name type="scientific">Rhododendron molle</name>
    <name type="common">Chinese azalea</name>
    <name type="synonym">Azalea mollis</name>
    <dbReference type="NCBI Taxonomy" id="49168"/>
    <lineage>
        <taxon>Eukaryota</taxon>
        <taxon>Viridiplantae</taxon>
        <taxon>Streptophyta</taxon>
        <taxon>Embryophyta</taxon>
        <taxon>Tracheophyta</taxon>
        <taxon>Spermatophyta</taxon>
        <taxon>Magnoliopsida</taxon>
        <taxon>eudicotyledons</taxon>
        <taxon>Gunneridae</taxon>
        <taxon>Pentapetalae</taxon>
        <taxon>asterids</taxon>
        <taxon>Ericales</taxon>
        <taxon>Ericaceae</taxon>
        <taxon>Ericoideae</taxon>
        <taxon>Rhodoreae</taxon>
        <taxon>Rhododendron</taxon>
    </lineage>
</organism>
<comment type="caution">
    <text evidence="1">The sequence shown here is derived from an EMBL/GenBank/DDBJ whole genome shotgun (WGS) entry which is preliminary data.</text>
</comment>
<keyword evidence="2" id="KW-1185">Reference proteome</keyword>
<dbReference type="EMBL" id="CM046398">
    <property type="protein sequence ID" value="KAI8531415.1"/>
    <property type="molecule type" value="Genomic_DNA"/>
</dbReference>
<evidence type="ECO:0000313" key="2">
    <source>
        <dbReference type="Proteomes" id="UP001062846"/>
    </source>
</evidence>
<proteinExistence type="predicted"/>
<dbReference type="Proteomes" id="UP001062846">
    <property type="component" value="Chromosome 11"/>
</dbReference>
<accession>A0ACC0LRT0</accession>
<reference evidence="1" key="1">
    <citation type="submission" date="2022-02" db="EMBL/GenBank/DDBJ databases">
        <title>Plant Genome Project.</title>
        <authorList>
            <person name="Zhang R.-G."/>
        </authorList>
    </citation>
    <scope>NUCLEOTIDE SEQUENCE</scope>
    <source>
        <strain evidence="1">AT1</strain>
    </source>
</reference>
<name>A0ACC0LRT0_RHOML</name>
<sequence length="81" mass="8530">MGAKPVEKVFGVKGGGGATEVAVENAPAEEARTKLAAKLAAESLVLPRRKRVMKMVWDYMVEAVAAAAASTSFRKKKISPA</sequence>
<gene>
    <name evidence="1" type="ORF">RHMOL_Rhmol11G0134900</name>
</gene>
<protein>
    <submittedName>
        <fullName evidence="1">Uncharacterized protein</fullName>
    </submittedName>
</protein>